<accession>A0A835XV06</accession>
<feature type="compositionally biased region" description="Acidic residues" evidence="1">
    <location>
        <begin position="167"/>
        <end position="177"/>
    </location>
</feature>
<feature type="compositionally biased region" description="Low complexity" evidence="1">
    <location>
        <begin position="667"/>
        <end position="679"/>
    </location>
</feature>
<keyword evidence="3" id="KW-1185">Reference proteome</keyword>
<name>A0A835XV06_9CHLO</name>
<comment type="caution">
    <text evidence="2">The sequence shown here is derived from an EMBL/GenBank/DDBJ whole genome shotgun (WGS) entry which is preliminary data.</text>
</comment>
<organism evidence="2 3">
    <name type="scientific">Edaphochlamys debaryana</name>
    <dbReference type="NCBI Taxonomy" id="47281"/>
    <lineage>
        <taxon>Eukaryota</taxon>
        <taxon>Viridiplantae</taxon>
        <taxon>Chlorophyta</taxon>
        <taxon>core chlorophytes</taxon>
        <taxon>Chlorophyceae</taxon>
        <taxon>CS clade</taxon>
        <taxon>Chlamydomonadales</taxon>
        <taxon>Chlamydomonadales incertae sedis</taxon>
        <taxon>Edaphochlamys</taxon>
    </lineage>
</organism>
<protein>
    <submittedName>
        <fullName evidence="2">Uncharacterized protein</fullName>
    </submittedName>
</protein>
<feature type="compositionally biased region" description="Pro residues" evidence="1">
    <location>
        <begin position="377"/>
        <end position="408"/>
    </location>
</feature>
<evidence type="ECO:0000256" key="1">
    <source>
        <dbReference type="SAM" id="MobiDB-lite"/>
    </source>
</evidence>
<evidence type="ECO:0000313" key="2">
    <source>
        <dbReference type="EMBL" id="KAG2491657.1"/>
    </source>
</evidence>
<dbReference type="AlphaFoldDB" id="A0A835XV06"/>
<evidence type="ECO:0000313" key="3">
    <source>
        <dbReference type="Proteomes" id="UP000612055"/>
    </source>
</evidence>
<dbReference type="EMBL" id="JAEHOE010000051">
    <property type="protein sequence ID" value="KAG2491657.1"/>
    <property type="molecule type" value="Genomic_DNA"/>
</dbReference>
<feature type="compositionally biased region" description="Polar residues" evidence="1">
    <location>
        <begin position="136"/>
        <end position="158"/>
    </location>
</feature>
<feature type="compositionally biased region" description="Basic and acidic residues" evidence="1">
    <location>
        <begin position="312"/>
        <end position="327"/>
    </location>
</feature>
<gene>
    <name evidence="2" type="ORF">HYH03_010026</name>
</gene>
<feature type="compositionally biased region" description="Low complexity" evidence="1">
    <location>
        <begin position="365"/>
        <end position="376"/>
    </location>
</feature>
<feature type="region of interest" description="Disordered" evidence="1">
    <location>
        <begin position="571"/>
        <end position="592"/>
    </location>
</feature>
<feature type="region of interest" description="Disordered" evidence="1">
    <location>
        <begin position="667"/>
        <end position="747"/>
    </location>
</feature>
<feature type="compositionally biased region" description="Low complexity" evidence="1">
    <location>
        <begin position="178"/>
        <end position="197"/>
    </location>
</feature>
<dbReference type="OrthoDB" id="551006at2759"/>
<feature type="region of interest" description="Disordered" evidence="1">
    <location>
        <begin position="58"/>
        <end position="90"/>
    </location>
</feature>
<reference evidence="2" key="1">
    <citation type="journal article" date="2020" name="bioRxiv">
        <title>Comparative genomics of Chlamydomonas.</title>
        <authorList>
            <person name="Craig R.J."/>
            <person name="Hasan A.R."/>
            <person name="Ness R.W."/>
            <person name="Keightley P.D."/>
        </authorList>
    </citation>
    <scope>NUCLEOTIDE SEQUENCE</scope>
    <source>
        <strain evidence="2">CCAP 11/70</strain>
    </source>
</reference>
<feature type="compositionally biased region" description="Low complexity" evidence="1">
    <location>
        <begin position="205"/>
        <end position="231"/>
    </location>
</feature>
<feature type="region of interest" description="Disordered" evidence="1">
    <location>
        <begin position="364"/>
        <end position="410"/>
    </location>
</feature>
<feature type="region of interest" description="Disordered" evidence="1">
    <location>
        <begin position="295"/>
        <end position="338"/>
    </location>
</feature>
<feature type="region of interest" description="Disordered" evidence="1">
    <location>
        <begin position="785"/>
        <end position="829"/>
    </location>
</feature>
<feature type="compositionally biased region" description="Low complexity" evidence="1">
    <location>
        <begin position="124"/>
        <end position="135"/>
    </location>
</feature>
<feature type="region of interest" description="Disordered" evidence="1">
    <location>
        <begin position="523"/>
        <end position="557"/>
    </location>
</feature>
<dbReference type="Proteomes" id="UP000612055">
    <property type="component" value="Unassembled WGS sequence"/>
</dbReference>
<feature type="compositionally biased region" description="Gly residues" evidence="1">
    <location>
        <begin position="64"/>
        <end position="79"/>
    </location>
</feature>
<feature type="region of interest" description="Disordered" evidence="1">
    <location>
        <begin position="117"/>
        <end position="241"/>
    </location>
</feature>
<sequence length="829" mass="82884">MSKKKALIQVEKARREVLLVTRECLQHVKESQKLFLEVEAFVELRPHEALSPRDLGIPWRLGTASGGGGGGRGSSGGGAAPADRYHRRDQSGVRNSLVNSIAGLAALAASHHLEEAAGAGAGGTPAEAGTPTSASETPGQSPSLQAFLQPGRHSQAQRGGTGHGSESEGEGEVDGAPESEPQAGAGAEEAGAPKQQQRLQPRAVPQTPQQQKGPAQAQGQAGAGAMELQQACSEGEDDLAPRQADSAATMCNMDSCTSGLPYGTHRGTASAAAAAAQLEEARRYGAGPDAAYGYGYEDGDDSGDEVSSADFTARERGERGEDREGGGLRDSGLLGLGGGGLTSRTVATSLASSDDHLNHQVVLLPQPGRTPTQPAAPARPPPEPAPAPFPAPAPAPAKPPTAPLPLPPGAGSLKAAAAAAAGGAEAPPGGQAQAQGPAVSAARSAAVAAALRSQESLTANRSYVGLDRRVGPGSDALGMLGLGPMGPGLGLGLSSVPPSNDPSPTAAAAAAAAAAGAGLRPLPPFVPPSSLHGGAHPGGHTNHSHGHGLPLPGGPTRYVVTRHHAAALAAAHGPPHAGSLPHHPSTAASAAGPGALPGGPYGPDMYAHHAYAAAVAAAAGHPYPPHPYHNPYHVSPYNPYGAYSLPPSVPGSLRDFPVGPASAVNVPVSGRPGPGSVVGDLVGGEGRPGERERQAGDGAPGGRQANANHASLDSGGRYPDSAAPWDNASVADTEPLPGAPGRQPRRRRGSVFGFVKNVVGFVGVSMLSGAAMVLSAAAVNTSIDDQQAAGGQRRGGKRGQRLGRGSDDLIPQRAMQQLRGPDLLAMSRG</sequence>
<proteinExistence type="predicted"/>